<dbReference type="Pfam" id="PF02627">
    <property type="entry name" value="CMD"/>
    <property type="match status" value="1"/>
</dbReference>
<reference evidence="3 4" key="1">
    <citation type="submission" date="2019-10" db="EMBL/GenBank/DDBJ databases">
        <title>Draft Genome Assembly of Rhodococcus zopfii DSM44189.</title>
        <authorList>
            <person name="Sutton J.M."/>
            <person name="Akob D.M."/>
            <person name="Bushman T.J."/>
        </authorList>
    </citation>
    <scope>NUCLEOTIDE SEQUENCE [LARGE SCALE GENOMIC DNA]</scope>
    <source>
        <strain evidence="3 4">DSM 44189</strain>
    </source>
</reference>
<dbReference type="PANTHER" id="PTHR34846">
    <property type="entry name" value="4-CARBOXYMUCONOLACTONE DECARBOXYLASE FAMILY PROTEIN (AFU_ORTHOLOGUE AFUA_6G11590)"/>
    <property type="match status" value="1"/>
</dbReference>
<evidence type="ECO:0000259" key="2">
    <source>
        <dbReference type="Pfam" id="PF02627"/>
    </source>
</evidence>
<dbReference type="Proteomes" id="UP001275440">
    <property type="component" value="Unassembled WGS sequence"/>
</dbReference>
<dbReference type="InterPro" id="IPR029032">
    <property type="entry name" value="AhpD-like"/>
</dbReference>
<dbReference type="PANTHER" id="PTHR34846:SF5">
    <property type="entry name" value="CARBOXYMUCONOLACTONE DECARBOXYLASE-LIKE DOMAIN-CONTAINING PROTEIN"/>
    <property type="match status" value="1"/>
</dbReference>
<dbReference type="EMBL" id="WBMO01000005">
    <property type="protein sequence ID" value="MDV2478315.1"/>
    <property type="molecule type" value="Genomic_DNA"/>
</dbReference>
<proteinExistence type="predicted"/>
<dbReference type="SUPFAM" id="SSF69118">
    <property type="entry name" value="AhpD-like"/>
    <property type="match status" value="1"/>
</dbReference>
<dbReference type="RefSeq" id="WP_072814133.1">
    <property type="nucleotide sequence ID" value="NZ_JAHWLX010000016.1"/>
</dbReference>
<keyword evidence="1" id="KW-0812">Transmembrane</keyword>
<keyword evidence="1" id="KW-0472">Membrane</keyword>
<accession>A0ABU3WWF5</accession>
<feature type="domain" description="Carboxymuconolactone decarboxylase-like" evidence="2">
    <location>
        <begin position="45"/>
        <end position="125"/>
    </location>
</feature>
<comment type="caution">
    <text evidence="3">The sequence shown here is derived from an EMBL/GenBank/DDBJ whole genome shotgun (WGS) entry which is preliminary data.</text>
</comment>
<keyword evidence="4" id="KW-1185">Reference proteome</keyword>
<sequence>MALLPPLPAEEWDDKTRAAFIGMLARDRQNPEGAGTALSALAHHPDLTKAFLGFSVYLLYRSTLPPRLRELAILRVAHRRDCEYESQHHVPIAQEAGLTLDEIEAARHGEATDEFERTLLAAVDELEDKNRLSERTWTALGERLDKRQRMDFIFTVGGYGLMAMAFNTFGIGLAHDDEFGQER</sequence>
<name>A0ABU3WWF5_9NOCA</name>
<evidence type="ECO:0000313" key="3">
    <source>
        <dbReference type="EMBL" id="MDV2478315.1"/>
    </source>
</evidence>
<dbReference type="InterPro" id="IPR003779">
    <property type="entry name" value="CMD-like"/>
</dbReference>
<dbReference type="Gene3D" id="1.20.1290.10">
    <property type="entry name" value="AhpD-like"/>
    <property type="match status" value="1"/>
</dbReference>
<protein>
    <submittedName>
        <fullName evidence="3">Carboxymuconolactone decarboxylase family protein</fullName>
    </submittedName>
</protein>
<organism evidence="3 4">
    <name type="scientific">Rhodococcus zopfii</name>
    <dbReference type="NCBI Taxonomy" id="43772"/>
    <lineage>
        <taxon>Bacteria</taxon>
        <taxon>Bacillati</taxon>
        <taxon>Actinomycetota</taxon>
        <taxon>Actinomycetes</taxon>
        <taxon>Mycobacteriales</taxon>
        <taxon>Nocardiaceae</taxon>
        <taxon>Rhodococcus</taxon>
    </lineage>
</organism>
<gene>
    <name evidence="3" type="ORF">F8M49_28140</name>
</gene>
<evidence type="ECO:0000313" key="4">
    <source>
        <dbReference type="Proteomes" id="UP001275440"/>
    </source>
</evidence>
<evidence type="ECO:0000256" key="1">
    <source>
        <dbReference type="SAM" id="Phobius"/>
    </source>
</evidence>
<feature type="transmembrane region" description="Helical" evidence="1">
    <location>
        <begin position="152"/>
        <end position="174"/>
    </location>
</feature>
<keyword evidence="1" id="KW-1133">Transmembrane helix</keyword>